<reference evidence="2 3" key="1">
    <citation type="submission" date="2021-03" db="EMBL/GenBank/DDBJ databases">
        <title>Caproiciproducens sp. nov. isolated from feces of cow.</title>
        <authorList>
            <person name="Choi J.-Y."/>
        </authorList>
    </citation>
    <scope>NUCLEOTIDE SEQUENCE [LARGE SCALE GENOMIC DNA]</scope>
    <source>
        <strain evidence="2 3">AGMB10547</strain>
    </source>
</reference>
<feature type="transmembrane region" description="Helical" evidence="1">
    <location>
        <begin position="134"/>
        <end position="156"/>
    </location>
</feature>
<proteinExistence type="predicted"/>
<evidence type="ECO:0000313" key="2">
    <source>
        <dbReference type="EMBL" id="MBW7571967.1"/>
    </source>
</evidence>
<feature type="transmembrane region" description="Helical" evidence="1">
    <location>
        <begin position="36"/>
        <end position="58"/>
    </location>
</feature>
<dbReference type="InterPro" id="IPR025456">
    <property type="entry name" value="DUF4310"/>
</dbReference>
<feature type="transmembrane region" description="Helical" evidence="1">
    <location>
        <begin position="109"/>
        <end position="128"/>
    </location>
</feature>
<keyword evidence="3" id="KW-1185">Reference proteome</keyword>
<comment type="caution">
    <text evidence="2">The sequence shown here is derived from an EMBL/GenBank/DDBJ whole genome shotgun (WGS) entry which is preliminary data.</text>
</comment>
<gene>
    <name evidence="2" type="ORF">J5W02_04005</name>
</gene>
<dbReference type="NCBIfam" id="TIGR03579">
    <property type="entry name" value="EF_0833"/>
    <property type="match status" value="1"/>
</dbReference>
<feature type="transmembrane region" description="Helical" evidence="1">
    <location>
        <begin position="216"/>
        <end position="232"/>
    </location>
</feature>
<keyword evidence="1" id="KW-0812">Transmembrane</keyword>
<dbReference type="Proteomes" id="UP000719942">
    <property type="component" value="Unassembled WGS sequence"/>
</dbReference>
<evidence type="ECO:0000256" key="1">
    <source>
        <dbReference type="SAM" id="Phobius"/>
    </source>
</evidence>
<keyword evidence="1" id="KW-1133">Transmembrane helix</keyword>
<dbReference type="EMBL" id="JAGFNZ010000001">
    <property type="protein sequence ID" value="MBW7571967.1"/>
    <property type="molecule type" value="Genomic_DNA"/>
</dbReference>
<organism evidence="2 3">
    <name type="scientific">Caproiciproducens faecalis</name>
    <dbReference type="NCBI Taxonomy" id="2820301"/>
    <lineage>
        <taxon>Bacteria</taxon>
        <taxon>Bacillati</taxon>
        <taxon>Bacillota</taxon>
        <taxon>Clostridia</taxon>
        <taxon>Eubacteriales</taxon>
        <taxon>Acutalibacteraceae</taxon>
        <taxon>Caproiciproducens</taxon>
    </lineage>
</organism>
<accession>A0ABS7DLM5</accession>
<evidence type="ECO:0000313" key="3">
    <source>
        <dbReference type="Proteomes" id="UP000719942"/>
    </source>
</evidence>
<feature type="transmembrane region" description="Helical" evidence="1">
    <location>
        <begin position="78"/>
        <end position="97"/>
    </location>
</feature>
<keyword evidence="1" id="KW-0472">Membrane</keyword>
<sequence length="233" mass="24376">MLTSEDSSRNLFRRRQKMENKTFMQKFDDFMMKDSTFILLVMGAAAAIFSGTFMFIKFGTGAFNDISIVAMLTDGMSSGDYAAAAGFAAGFLIARVLEGPLVGLMDIGGSLMTGVGIGIPAVFLSMGWKFPFSNFLSALLVGAVIGLVIGLAIIIIRKVVPDGMAVGGTSVMMGAGNAVGRYLAPLIIVAATQYNVYAGIGAVVGAAIFYKWGKEMTGGAILGAMILGAIFLK</sequence>
<dbReference type="Pfam" id="PF14187">
    <property type="entry name" value="DUF4310"/>
    <property type="match status" value="1"/>
</dbReference>
<name>A0ABS7DLM5_9FIRM</name>
<feature type="transmembrane region" description="Helical" evidence="1">
    <location>
        <begin position="182"/>
        <end position="210"/>
    </location>
</feature>
<protein>
    <submittedName>
        <fullName evidence="2">DUF4310 family protein</fullName>
    </submittedName>
</protein>